<dbReference type="AlphaFoldDB" id="A0A7G6U1P2"/>
<dbReference type="InterPro" id="IPR014989">
    <property type="entry name" value="DUF1839"/>
</dbReference>
<dbReference type="KEGG" id="trb:HB776_18230"/>
<dbReference type="Pfam" id="PF08893">
    <property type="entry name" value="DUF1839"/>
    <property type="match status" value="1"/>
</dbReference>
<dbReference type="Proteomes" id="UP000515291">
    <property type="component" value="Chromosome"/>
</dbReference>
<name>A0A7G6U1P2_9BRAD</name>
<accession>A0A7G6U1P2</accession>
<evidence type="ECO:0000313" key="2">
    <source>
        <dbReference type="Proteomes" id="UP000515291"/>
    </source>
</evidence>
<sequence length="330" mass="36910">MQTACAIDGLDPATYVRHGLHDPARNWPETNCYVDLLIEVLARRGHDPRAALAFTVAQDYEGDQFTFFKIPAADLALLYGVEILELAIFDQLEDHARVQLTRGRLPLIEVDSYYLPDTRGITYRHSHSKTTIGVNVLDSVDRRLDYFHNGGYFRLEGEDFEALLRPVRDNGLPLFPYVEFIKFGPASSAHKQIEMSRTLLAQHLRRRPARNPFTAWGDVIGADIGRLIGRPPEWFHTYAFSTLRQAGANFELLATYLAWLQEHGDPALERARLAAEAIAGGTKILQFQFARASARGKVPDVADAVRQLASNYDIALDSLMNGFVARGAAA</sequence>
<evidence type="ECO:0000313" key="1">
    <source>
        <dbReference type="EMBL" id="QND72924.1"/>
    </source>
</evidence>
<dbReference type="RefSeq" id="WP_184511821.1">
    <property type="nucleotide sequence ID" value="NZ_CP050292.1"/>
</dbReference>
<proteinExistence type="predicted"/>
<organism evidence="1 2">
    <name type="scientific">Tardiphaga robiniae</name>
    <dbReference type="NCBI Taxonomy" id="943830"/>
    <lineage>
        <taxon>Bacteria</taxon>
        <taxon>Pseudomonadati</taxon>
        <taxon>Pseudomonadota</taxon>
        <taxon>Alphaproteobacteria</taxon>
        <taxon>Hyphomicrobiales</taxon>
        <taxon>Nitrobacteraceae</taxon>
        <taxon>Tardiphaga</taxon>
    </lineage>
</organism>
<protein>
    <submittedName>
        <fullName evidence="1">DUF1839 family protein</fullName>
    </submittedName>
</protein>
<reference evidence="2" key="1">
    <citation type="journal article" date="2020" name="Mol. Plant Microbe">
        <title>Rhizobial microsymbionts of the narrowly endemic Oxytropis species growing in Kamchatka are characterized by significant genetic diversity and possess a set of genes that are associated with T3SS and T6SS secretion systems and can affect the development of symbiosis.</title>
        <authorList>
            <person name="Safronova V."/>
            <person name="Guro P."/>
            <person name="Sazanova A."/>
            <person name="Kuznetsova I."/>
            <person name="Belimov A."/>
            <person name="Yakubov V."/>
            <person name="Chirak E."/>
            <person name="Afonin A."/>
            <person name="Gogolev Y."/>
            <person name="Andronov E."/>
            <person name="Tikhonovich I."/>
        </authorList>
    </citation>
    <scope>NUCLEOTIDE SEQUENCE [LARGE SCALE GENOMIC DNA]</scope>
    <source>
        <strain evidence="2">581</strain>
    </source>
</reference>
<dbReference type="EMBL" id="CP050292">
    <property type="protein sequence ID" value="QND72924.1"/>
    <property type="molecule type" value="Genomic_DNA"/>
</dbReference>
<gene>
    <name evidence="1" type="ORF">HB776_18230</name>
</gene>